<evidence type="ECO:0000256" key="1">
    <source>
        <dbReference type="SAM" id="Coils"/>
    </source>
</evidence>
<organism evidence="3 4">
    <name type="scientific">Elsinoe batatas</name>
    <dbReference type="NCBI Taxonomy" id="2601811"/>
    <lineage>
        <taxon>Eukaryota</taxon>
        <taxon>Fungi</taxon>
        <taxon>Dikarya</taxon>
        <taxon>Ascomycota</taxon>
        <taxon>Pezizomycotina</taxon>
        <taxon>Dothideomycetes</taxon>
        <taxon>Dothideomycetidae</taxon>
        <taxon>Myriangiales</taxon>
        <taxon>Elsinoaceae</taxon>
        <taxon>Elsinoe</taxon>
    </lineage>
</organism>
<feature type="compositionally biased region" description="Basic and acidic residues" evidence="2">
    <location>
        <begin position="617"/>
        <end position="627"/>
    </location>
</feature>
<name>A0A8K0L8L6_9PEZI</name>
<gene>
    <name evidence="3" type="ORF">KVT40_003601</name>
</gene>
<reference evidence="3" key="1">
    <citation type="submission" date="2021-07" db="EMBL/GenBank/DDBJ databases">
        <title>Elsinoe batatas strain:CRI-CJ2 Genome sequencing and assembly.</title>
        <authorList>
            <person name="Huang L."/>
        </authorList>
    </citation>
    <scope>NUCLEOTIDE SEQUENCE</scope>
    <source>
        <strain evidence="3">CRI-CJ2</strain>
    </source>
</reference>
<evidence type="ECO:0008006" key="5">
    <source>
        <dbReference type="Google" id="ProtNLM"/>
    </source>
</evidence>
<feature type="compositionally biased region" description="Basic and acidic residues" evidence="2">
    <location>
        <begin position="566"/>
        <end position="580"/>
    </location>
</feature>
<dbReference type="AlphaFoldDB" id="A0A8K0L8L6"/>
<feature type="region of interest" description="Disordered" evidence="2">
    <location>
        <begin position="54"/>
        <end position="73"/>
    </location>
</feature>
<evidence type="ECO:0000313" key="3">
    <source>
        <dbReference type="EMBL" id="KAG8627728.1"/>
    </source>
</evidence>
<feature type="compositionally biased region" description="Polar residues" evidence="2">
    <location>
        <begin position="555"/>
        <end position="565"/>
    </location>
</feature>
<comment type="caution">
    <text evidence="3">The sequence shown here is derived from an EMBL/GenBank/DDBJ whole genome shotgun (WGS) entry which is preliminary data.</text>
</comment>
<feature type="compositionally biased region" description="Polar residues" evidence="2">
    <location>
        <begin position="602"/>
        <end position="612"/>
    </location>
</feature>
<protein>
    <recommendedName>
        <fullName evidence="5">C2H2-type domain-containing protein</fullName>
    </recommendedName>
</protein>
<sequence>MDLNGLISVLCTMAPAKTNNLRIDDDEGVAVDESLPSDQEIKSIFQLIEKYVSSDPATDDTDPSSAASEPVLGSVDGVAQDKGAKFDSLLDSLTEQVLHVIRLHNLMSAAPQSDDTVGVVPDEEVLDLATDFAYISDHFSAASQILQGRPEDGNQERRSRYRQRSIQAGSGIKHMTIVAVSGNDHGKVIPVSPFCCTHDDCATPGTLYDTEDQRIRHEVLYHMQEYQCPDATHPVFRDQLYFERHLHAEHAVEYKAAPRSLLLDICRRPSSLNHLSCPLCFSNQAQSMDLTTYTRHVAEHLYRYASIVHDQEDLDRRNAQAVTQVSRRDPGRLLSIATASGVMDDDMADDDHLTLPPFSPPPPSPPSRPHQHLGLEHALRYERTRHDIEQDIKRLELERDIVRQEYRGRDAKEVVEPKLNNRSSSVEATPSTRRQVHFAPSTTTIKPAPRELNPEESECVTTFETHAASCQYCQDAYNKYKRGQTMCIIGGPLIIDVHNRIKLQHDKFISRQDASVRLVKPSECEHTMAALRLIERRGPDAPFEIIGGGSGRAVKQSSSQTSTTRGELKSSKERPRDEDSFRARKAFYSTCAFSEGRRDTAETQQPSDQTAYETIEEGPRKPNSERRGARLVAAQTVSGSHVLSWPNRDDWELRIHTRRPDLRGVIKGIYHSLLGEKNPDPF</sequence>
<feature type="region of interest" description="Disordered" evidence="2">
    <location>
        <begin position="345"/>
        <end position="372"/>
    </location>
</feature>
<feature type="region of interest" description="Disordered" evidence="2">
    <location>
        <begin position="595"/>
        <end position="627"/>
    </location>
</feature>
<feature type="region of interest" description="Disordered" evidence="2">
    <location>
        <begin position="546"/>
        <end position="580"/>
    </location>
</feature>
<dbReference type="Proteomes" id="UP000809789">
    <property type="component" value="Unassembled WGS sequence"/>
</dbReference>
<dbReference type="OrthoDB" id="6133115at2759"/>
<proteinExistence type="predicted"/>
<keyword evidence="1" id="KW-0175">Coiled coil</keyword>
<feature type="compositionally biased region" description="Pro residues" evidence="2">
    <location>
        <begin position="357"/>
        <end position="368"/>
    </location>
</feature>
<keyword evidence="4" id="KW-1185">Reference proteome</keyword>
<feature type="coiled-coil region" evidence="1">
    <location>
        <begin position="378"/>
        <end position="405"/>
    </location>
</feature>
<evidence type="ECO:0000256" key="2">
    <source>
        <dbReference type="SAM" id="MobiDB-lite"/>
    </source>
</evidence>
<dbReference type="EMBL" id="JAESVG020000004">
    <property type="protein sequence ID" value="KAG8627728.1"/>
    <property type="molecule type" value="Genomic_DNA"/>
</dbReference>
<accession>A0A8K0L8L6</accession>
<evidence type="ECO:0000313" key="4">
    <source>
        <dbReference type="Proteomes" id="UP000809789"/>
    </source>
</evidence>
<feature type="compositionally biased region" description="Polar residues" evidence="2">
    <location>
        <begin position="420"/>
        <end position="433"/>
    </location>
</feature>
<feature type="region of interest" description="Disordered" evidence="2">
    <location>
        <begin position="413"/>
        <end position="434"/>
    </location>
</feature>